<comment type="subcellular location">
    <subcellularLocation>
        <location evidence="1">Mitochondrion</location>
    </subcellularLocation>
</comment>
<organism evidence="11 12">
    <name type="scientific">Heterodera trifolii</name>
    <dbReference type="NCBI Taxonomy" id="157864"/>
    <lineage>
        <taxon>Eukaryota</taxon>
        <taxon>Metazoa</taxon>
        <taxon>Ecdysozoa</taxon>
        <taxon>Nematoda</taxon>
        <taxon>Chromadorea</taxon>
        <taxon>Rhabditida</taxon>
        <taxon>Tylenchina</taxon>
        <taxon>Tylenchomorpha</taxon>
        <taxon>Tylenchoidea</taxon>
        <taxon>Heteroderidae</taxon>
        <taxon>Heteroderinae</taxon>
        <taxon>Heterodera</taxon>
    </lineage>
</organism>
<comment type="similarity">
    <text evidence="6">Belongs to the mitochondrion-specific ribosomal protein mL45 family.</text>
</comment>
<dbReference type="SMART" id="SM00978">
    <property type="entry name" value="Tim44"/>
    <property type="match status" value="1"/>
</dbReference>
<accession>A0ABD2L041</accession>
<feature type="compositionally biased region" description="Basic residues" evidence="9">
    <location>
        <begin position="356"/>
        <end position="366"/>
    </location>
</feature>
<reference evidence="11 12" key="1">
    <citation type="submission" date="2024-10" db="EMBL/GenBank/DDBJ databases">
        <authorList>
            <person name="Kim D."/>
        </authorList>
    </citation>
    <scope>NUCLEOTIDE SEQUENCE [LARGE SCALE GENOMIC DNA]</scope>
    <source>
        <strain evidence="11">BH-2024</strain>
    </source>
</reference>
<dbReference type="Pfam" id="PF04280">
    <property type="entry name" value="Tim44"/>
    <property type="match status" value="1"/>
</dbReference>
<keyword evidence="3" id="KW-0689">Ribosomal protein</keyword>
<evidence type="ECO:0000256" key="2">
    <source>
        <dbReference type="ARBA" id="ARBA00022946"/>
    </source>
</evidence>
<evidence type="ECO:0000256" key="7">
    <source>
        <dbReference type="ARBA" id="ARBA00039448"/>
    </source>
</evidence>
<sequence>MPFLTLNATRSLCRLPPSLFSNGVVQIRSVHHHKELEEPGGLERFMGWRRSNPAKANRNTHINERYMRRLRGAKRLIMDLEEDYVERKQLDQMRPDELRMYLLRKGKPNIFKDVAPRDWNEHQITLNTFGQAIDPYVPPETSLFSRGAKDIFLDLKAFATRKYQGIFYGLRRIRKKDGFQNFNLKDFTKLAEQIYANAYNALALRDKTKLHELITEAAFSKMWPDVEKGTLRWKLVQFNEPSKVLTVRCLDNPTKSGNDIAQIIVRMHSTQILALYDKDGHLLLGSEEEPRQCLEYVVFENHVASVDGMWRLHCRIYPNWLKPKQSPHRQGLIDEEEMEKLPKEPLKISSGSQVKPSKKRSSTGGR</sequence>
<evidence type="ECO:0000256" key="8">
    <source>
        <dbReference type="ARBA" id="ARBA00043031"/>
    </source>
</evidence>
<dbReference type="InterPro" id="IPR007379">
    <property type="entry name" value="Tim44-like_dom"/>
</dbReference>
<evidence type="ECO:0000256" key="9">
    <source>
        <dbReference type="SAM" id="MobiDB-lite"/>
    </source>
</evidence>
<keyword evidence="2" id="KW-0809">Transit peptide</keyword>
<dbReference type="InterPro" id="IPR032710">
    <property type="entry name" value="NTF2-like_dom_sf"/>
</dbReference>
<name>A0ABD2L041_9BILA</name>
<dbReference type="GO" id="GO:0005739">
    <property type="term" value="C:mitochondrion"/>
    <property type="evidence" value="ECO:0007669"/>
    <property type="project" value="UniProtKB-SubCell"/>
</dbReference>
<proteinExistence type="inferred from homology"/>
<keyword evidence="12" id="KW-1185">Reference proteome</keyword>
<dbReference type="SUPFAM" id="SSF54427">
    <property type="entry name" value="NTF2-like"/>
    <property type="match status" value="1"/>
</dbReference>
<evidence type="ECO:0000259" key="10">
    <source>
        <dbReference type="SMART" id="SM00978"/>
    </source>
</evidence>
<dbReference type="GO" id="GO:1990904">
    <property type="term" value="C:ribonucleoprotein complex"/>
    <property type="evidence" value="ECO:0007669"/>
    <property type="project" value="UniProtKB-KW"/>
</dbReference>
<feature type="domain" description="Tim44-like" evidence="10">
    <location>
        <begin position="169"/>
        <end position="317"/>
    </location>
</feature>
<dbReference type="EMBL" id="JBICBT010000590">
    <property type="protein sequence ID" value="KAL3108607.1"/>
    <property type="molecule type" value="Genomic_DNA"/>
</dbReference>
<dbReference type="GO" id="GO:0005840">
    <property type="term" value="C:ribosome"/>
    <property type="evidence" value="ECO:0007669"/>
    <property type="project" value="UniProtKB-KW"/>
</dbReference>
<dbReference type="AlphaFoldDB" id="A0ABD2L041"/>
<feature type="region of interest" description="Disordered" evidence="9">
    <location>
        <begin position="324"/>
        <end position="366"/>
    </location>
</feature>
<dbReference type="PANTHER" id="PTHR28554:SF1">
    <property type="entry name" value="LARGE RIBOSOMAL SUBUNIT PROTEIN ML45"/>
    <property type="match status" value="1"/>
</dbReference>
<evidence type="ECO:0000256" key="5">
    <source>
        <dbReference type="ARBA" id="ARBA00023274"/>
    </source>
</evidence>
<evidence type="ECO:0000313" key="11">
    <source>
        <dbReference type="EMBL" id="KAL3108607.1"/>
    </source>
</evidence>
<evidence type="ECO:0000256" key="1">
    <source>
        <dbReference type="ARBA" id="ARBA00004173"/>
    </source>
</evidence>
<keyword evidence="5" id="KW-0687">Ribonucleoprotein</keyword>
<protein>
    <recommendedName>
        <fullName evidence="7">Large ribosomal subunit protein mL45</fullName>
    </recommendedName>
    <alternativeName>
        <fullName evidence="8">39S ribosomal protein L45, mitochondrial</fullName>
    </alternativeName>
</protein>
<gene>
    <name evidence="11" type="ORF">niasHT_015529</name>
</gene>
<dbReference type="Gene3D" id="3.10.450.240">
    <property type="match status" value="1"/>
</dbReference>
<evidence type="ECO:0000313" key="12">
    <source>
        <dbReference type="Proteomes" id="UP001620626"/>
    </source>
</evidence>
<evidence type="ECO:0000256" key="4">
    <source>
        <dbReference type="ARBA" id="ARBA00023128"/>
    </source>
</evidence>
<dbReference type="PANTHER" id="PTHR28554">
    <property type="entry name" value="39S RIBOSOMAL PROTEIN L45, MITOCHONDRIAL"/>
    <property type="match status" value="1"/>
</dbReference>
<comment type="caution">
    <text evidence="11">The sequence shown here is derived from an EMBL/GenBank/DDBJ whole genome shotgun (WGS) entry which is preliminary data.</text>
</comment>
<dbReference type="Proteomes" id="UP001620626">
    <property type="component" value="Unassembled WGS sequence"/>
</dbReference>
<evidence type="ECO:0000256" key="6">
    <source>
        <dbReference type="ARBA" id="ARBA00038073"/>
    </source>
</evidence>
<evidence type="ECO:0000256" key="3">
    <source>
        <dbReference type="ARBA" id="ARBA00022980"/>
    </source>
</evidence>
<keyword evidence="4" id="KW-0496">Mitochondrion</keyword>
<dbReference type="InterPro" id="IPR051975">
    <property type="entry name" value="mtLSU_mL45"/>
</dbReference>